<dbReference type="EMBL" id="MU853224">
    <property type="protein sequence ID" value="KAK4127776.1"/>
    <property type="molecule type" value="Genomic_DNA"/>
</dbReference>
<reference evidence="2" key="2">
    <citation type="submission" date="2023-05" db="EMBL/GenBank/DDBJ databases">
        <authorList>
            <consortium name="Lawrence Berkeley National Laboratory"/>
            <person name="Steindorff A."/>
            <person name="Hensen N."/>
            <person name="Bonometti L."/>
            <person name="Westerberg I."/>
            <person name="Brannstrom I.O."/>
            <person name="Guillou S."/>
            <person name="Cros-Aarteil S."/>
            <person name="Calhoun S."/>
            <person name="Haridas S."/>
            <person name="Kuo A."/>
            <person name="Mondo S."/>
            <person name="Pangilinan J."/>
            <person name="Riley R."/>
            <person name="Labutti K."/>
            <person name="Andreopoulos B."/>
            <person name="Lipzen A."/>
            <person name="Chen C."/>
            <person name="Yanf M."/>
            <person name="Daum C."/>
            <person name="Ng V."/>
            <person name="Clum A."/>
            <person name="Ohm R."/>
            <person name="Martin F."/>
            <person name="Silar P."/>
            <person name="Natvig D."/>
            <person name="Lalanne C."/>
            <person name="Gautier V."/>
            <person name="Ament-Velasquez S.L."/>
            <person name="Kruys A."/>
            <person name="Hutchinson M.I."/>
            <person name="Powell A.J."/>
            <person name="Barry K."/>
            <person name="Miller A.N."/>
            <person name="Grigoriev I.V."/>
            <person name="Debuchy R."/>
            <person name="Gladieux P."/>
            <person name="Thoren M.H."/>
            <person name="Johannesson H."/>
        </authorList>
    </citation>
    <scope>NUCLEOTIDE SEQUENCE</scope>
    <source>
        <strain evidence="2">CBS 731.68</strain>
    </source>
</reference>
<evidence type="ECO:0000256" key="1">
    <source>
        <dbReference type="SAM" id="MobiDB-lite"/>
    </source>
</evidence>
<protein>
    <submittedName>
        <fullName evidence="2">Uncharacterized protein</fullName>
    </submittedName>
</protein>
<dbReference type="RefSeq" id="XP_062651547.1">
    <property type="nucleotide sequence ID" value="XM_062791063.1"/>
</dbReference>
<feature type="region of interest" description="Disordered" evidence="1">
    <location>
        <begin position="1"/>
        <end position="21"/>
    </location>
</feature>
<reference evidence="2" key="1">
    <citation type="journal article" date="2023" name="Mol. Phylogenet. Evol.">
        <title>Genome-scale phylogeny and comparative genomics of the fungal order Sordariales.</title>
        <authorList>
            <person name="Hensen N."/>
            <person name="Bonometti L."/>
            <person name="Westerberg I."/>
            <person name="Brannstrom I.O."/>
            <person name="Guillou S."/>
            <person name="Cros-Aarteil S."/>
            <person name="Calhoun S."/>
            <person name="Haridas S."/>
            <person name="Kuo A."/>
            <person name="Mondo S."/>
            <person name="Pangilinan J."/>
            <person name="Riley R."/>
            <person name="LaButti K."/>
            <person name="Andreopoulos B."/>
            <person name="Lipzen A."/>
            <person name="Chen C."/>
            <person name="Yan M."/>
            <person name="Daum C."/>
            <person name="Ng V."/>
            <person name="Clum A."/>
            <person name="Steindorff A."/>
            <person name="Ohm R.A."/>
            <person name="Martin F."/>
            <person name="Silar P."/>
            <person name="Natvig D.O."/>
            <person name="Lalanne C."/>
            <person name="Gautier V."/>
            <person name="Ament-Velasquez S.L."/>
            <person name="Kruys A."/>
            <person name="Hutchinson M.I."/>
            <person name="Powell A.J."/>
            <person name="Barry K."/>
            <person name="Miller A.N."/>
            <person name="Grigoriev I.V."/>
            <person name="Debuchy R."/>
            <person name="Gladieux P."/>
            <person name="Hiltunen Thoren M."/>
            <person name="Johannesson H."/>
        </authorList>
    </citation>
    <scope>NUCLEOTIDE SEQUENCE</scope>
    <source>
        <strain evidence="2">CBS 731.68</strain>
    </source>
</reference>
<gene>
    <name evidence="2" type="ORF">N657DRAFT_631533</name>
</gene>
<keyword evidence="3" id="KW-1185">Reference proteome</keyword>
<evidence type="ECO:0000313" key="3">
    <source>
        <dbReference type="Proteomes" id="UP001302602"/>
    </source>
</evidence>
<feature type="region of interest" description="Disordered" evidence="1">
    <location>
        <begin position="227"/>
        <end position="255"/>
    </location>
</feature>
<feature type="compositionally biased region" description="Low complexity" evidence="1">
    <location>
        <begin position="317"/>
        <end position="330"/>
    </location>
</feature>
<name>A0AAN6Z7D0_9PEZI</name>
<accession>A0AAN6Z7D0</accession>
<dbReference type="AlphaFoldDB" id="A0AAN6Z7D0"/>
<feature type="region of interest" description="Disordered" evidence="1">
    <location>
        <begin position="311"/>
        <end position="330"/>
    </location>
</feature>
<feature type="compositionally biased region" description="Acidic residues" evidence="1">
    <location>
        <begin position="440"/>
        <end position="452"/>
    </location>
</feature>
<feature type="region of interest" description="Disordered" evidence="1">
    <location>
        <begin position="352"/>
        <end position="371"/>
    </location>
</feature>
<feature type="compositionally biased region" description="Low complexity" evidence="1">
    <location>
        <begin position="357"/>
        <end position="371"/>
    </location>
</feature>
<proteinExistence type="predicted"/>
<organism evidence="2 3">
    <name type="scientific">Parathielavia appendiculata</name>
    <dbReference type="NCBI Taxonomy" id="2587402"/>
    <lineage>
        <taxon>Eukaryota</taxon>
        <taxon>Fungi</taxon>
        <taxon>Dikarya</taxon>
        <taxon>Ascomycota</taxon>
        <taxon>Pezizomycotina</taxon>
        <taxon>Sordariomycetes</taxon>
        <taxon>Sordariomycetidae</taxon>
        <taxon>Sordariales</taxon>
        <taxon>Chaetomiaceae</taxon>
        <taxon>Parathielavia</taxon>
    </lineage>
</organism>
<feature type="compositionally biased region" description="Low complexity" evidence="1">
    <location>
        <begin position="146"/>
        <end position="160"/>
    </location>
</feature>
<feature type="region of interest" description="Disordered" evidence="1">
    <location>
        <begin position="141"/>
        <end position="207"/>
    </location>
</feature>
<dbReference type="Proteomes" id="UP001302602">
    <property type="component" value="Unassembled WGS sequence"/>
</dbReference>
<evidence type="ECO:0000313" key="2">
    <source>
        <dbReference type="EMBL" id="KAK4127776.1"/>
    </source>
</evidence>
<comment type="caution">
    <text evidence="2">The sequence shown here is derived from an EMBL/GenBank/DDBJ whole genome shotgun (WGS) entry which is preliminary data.</text>
</comment>
<dbReference type="GeneID" id="87827832"/>
<feature type="compositionally biased region" description="Acidic residues" evidence="1">
    <location>
        <begin position="190"/>
        <end position="204"/>
    </location>
</feature>
<feature type="region of interest" description="Disordered" evidence="1">
    <location>
        <begin position="430"/>
        <end position="452"/>
    </location>
</feature>
<sequence>MPPKGTPSKETPGKGAKKETANFRTFEAQARLLAALLASLDNPRLDYKRIAQYLGGSATESSVEHRFRPLKVQAALVKGLVEKQIDPATKEIWKCTKKEEIATYFGASTPDGVNFQFRTIKKGAEALKGAVSRGESPVEAFNAHLNGSSNGAASAPATPAKRARATKGTPGSGATPGSKRSNKKVKIEPMSDEDGDSPELDFDLDTSPTKLRVHNKANDLLPRSAWAMPTDKKKSARPRPVSIAPAPPRQAAPGYTLAPIPGLSLAHAELPNGYTDPVTGYGYNVAPRATTSSTPSTVANSPPAMDTASMRRGSAFSTGSNAAASSPATPTTALGMNSMNMGMDGHYVPAASTSEANTPQTTTSSNNMTTSGMHAETAGNATSFEEEGFHPLNGFGASAFDETNGNAKSSGCRAGYSTYSIDQQESSLAAEANFGGFDGDNGEDEEWDVGDV</sequence>